<feature type="region of interest" description="Disordered" evidence="1">
    <location>
        <begin position="930"/>
        <end position="1075"/>
    </location>
</feature>
<feature type="compositionally biased region" description="Basic residues" evidence="1">
    <location>
        <begin position="586"/>
        <end position="596"/>
    </location>
</feature>
<feature type="region of interest" description="Disordered" evidence="1">
    <location>
        <begin position="511"/>
        <end position="530"/>
    </location>
</feature>
<feature type="compositionally biased region" description="Basic residues" evidence="1">
    <location>
        <begin position="960"/>
        <end position="970"/>
    </location>
</feature>
<feature type="compositionally biased region" description="Polar residues" evidence="1">
    <location>
        <begin position="836"/>
        <end position="846"/>
    </location>
</feature>
<protein>
    <submittedName>
        <fullName evidence="2">Uncharacterized protein</fullName>
    </submittedName>
</protein>
<feature type="compositionally biased region" description="Basic and acidic residues" evidence="1">
    <location>
        <begin position="1204"/>
        <end position="1228"/>
    </location>
</feature>
<feature type="compositionally biased region" description="Basic and acidic residues" evidence="1">
    <location>
        <begin position="1181"/>
        <end position="1191"/>
    </location>
</feature>
<feature type="compositionally biased region" description="Basic and acidic residues" evidence="1">
    <location>
        <begin position="602"/>
        <end position="614"/>
    </location>
</feature>
<feature type="non-terminal residue" evidence="2">
    <location>
        <position position="1"/>
    </location>
</feature>
<feature type="compositionally biased region" description="Polar residues" evidence="1">
    <location>
        <begin position="448"/>
        <end position="457"/>
    </location>
</feature>
<feature type="compositionally biased region" description="Polar residues" evidence="1">
    <location>
        <begin position="741"/>
        <end position="755"/>
    </location>
</feature>
<proteinExistence type="predicted"/>
<evidence type="ECO:0000256" key="1">
    <source>
        <dbReference type="SAM" id="MobiDB-lite"/>
    </source>
</evidence>
<feature type="region of interest" description="Disordered" evidence="1">
    <location>
        <begin position="1160"/>
        <end position="1241"/>
    </location>
</feature>
<reference evidence="2" key="1">
    <citation type="journal article" date="2023" name="IScience">
        <title>Live-bearing cockroach genome reveals convergent evolutionary mechanisms linked to viviparity in insects and beyond.</title>
        <authorList>
            <person name="Fouks B."/>
            <person name="Harrison M.C."/>
            <person name="Mikhailova A.A."/>
            <person name="Marchal E."/>
            <person name="English S."/>
            <person name="Carruthers M."/>
            <person name="Jennings E.C."/>
            <person name="Chiamaka E.L."/>
            <person name="Frigard R.A."/>
            <person name="Pippel M."/>
            <person name="Attardo G.M."/>
            <person name="Benoit J.B."/>
            <person name="Bornberg-Bauer E."/>
            <person name="Tobe S.S."/>
        </authorList>
    </citation>
    <scope>NUCLEOTIDE SEQUENCE</scope>
    <source>
        <strain evidence="2">Stay&amp;Tobe</strain>
    </source>
</reference>
<comment type="caution">
    <text evidence="2">The sequence shown here is derived from an EMBL/GenBank/DDBJ whole genome shotgun (WGS) entry which is preliminary data.</text>
</comment>
<reference evidence="2" key="2">
    <citation type="submission" date="2023-05" db="EMBL/GenBank/DDBJ databases">
        <authorList>
            <person name="Fouks B."/>
        </authorList>
    </citation>
    <scope>NUCLEOTIDE SEQUENCE</scope>
    <source>
        <strain evidence="2">Stay&amp;Tobe</strain>
        <tissue evidence="2">Testes</tissue>
    </source>
</reference>
<feature type="compositionally biased region" description="Basic and acidic residues" evidence="1">
    <location>
        <begin position="399"/>
        <end position="411"/>
    </location>
</feature>
<evidence type="ECO:0000313" key="3">
    <source>
        <dbReference type="Proteomes" id="UP001233999"/>
    </source>
</evidence>
<feature type="compositionally biased region" description="Polar residues" evidence="1">
    <location>
        <begin position="1193"/>
        <end position="1203"/>
    </location>
</feature>
<feature type="compositionally biased region" description="Acidic residues" evidence="1">
    <location>
        <begin position="623"/>
        <end position="634"/>
    </location>
</feature>
<gene>
    <name evidence="2" type="ORF">L9F63_007505</name>
</gene>
<name>A0AAD7Z7T3_DIPPU</name>
<feature type="compositionally biased region" description="Basic and acidic residues" evidence="1">
    <location>
        <begin position="1005"/>
        <end position="1015"/>
    </location>
</feature>
<dbReference type="EMBL" id="JASPKZ010009827">
    <property type="protein sequence ID" value="KAJ9575644.1"/>
    <property type="molecule type" value="Genomic_DNA"/>
</dbReference>
<evidence type="ECO:0000313" key="2">
    <source>
        <dbReference type="EMBL" id="KAJ9575644.1"/>
    </source>
</evidence>
<feature type="region of interest" description="Disordered" evidence="1">
    <location>
        <begin position="363"/>
        <end position="501"/>
    </location>
</feature>
<feature type="compositionally biased region" description="Basic residues" evidence="1">
    <location>
        <begin position="485"/>
        <end position="494"/>
    </location>
</feature>
<keyword evidence="3" id="KW-1185">Reference proteome</keyword>
<dbReference type="AlphaFoldDB" id="A0AAD7Z7T3"/>
<feature type="compositionally biased region" description="Polar residues" evidence="1">
    <location>
        <begin position="1018"/>
        <end position="1027"/>
    </location>
</feature>
<feature type="region of interest" description="Disordered" evidence="1">
    <location>
        <begin position="741"/>
        <end position="784"/>
    </location>
</feature>
<feature type="region of interest" description="Disordered" evidence="1">
    <location>
        <begin position="540"/>
        <end position="708"/>
    </location>
</feature>
<feature type="region of interest" description="Disordered" evidence="1">
    <location>
        <begin position="1"/>
        <end position="30"/>
    </location>
</feature>
<feature type="compositionally biased region" description="Polar residues" evidence="1">
    <location>
        <begin position="687"/>
        <end position="701"/>
    </location>
</feature>
<sequence>MKKRDIQKSKKKERNSLNKSDNPPSRSRVPLLQNISWPSTETIRVSDNLLHVLDDSSKFYIPVQHLKEDSSTRSLTLTPRTLYQLDGTFRVPPLRRSEVNRYVDLTESIESSEEQERPFKRKPRTRSSGIQGNLLESVLVNEARKSNPSLVNKTSLDESSVDSTSPVLSNPLTSRFRLRQKKLIESFRFTEVLSEKSPVTPLLRLYVNILQKALEITHSTKSHLTAADSIAEEEDDIKEDDVQIFEKRNKTRKVDASASDVNDVSATPVSVCRKKQKTLTGQDYEVCIEHISLAGNQSLKALEITESTKSRLSAADLPEEEDDDIEEDDAKIFDKKKKTGKADASAFSNVLSESNKSIRRSVLNTSKHQDSASLEEGQESPRQKSQFVRKKQKTLTGQDYEKALEITESTKSRLSAADLPEEEDDDLEEDDVQIFDKKKKTRKADDSAFSNVLSESNKSVRRSVLNTSKHQDSASIGEGQESPRRRPQFVRKKQQTLSEQEYEKALEITESTKSHLSAADSIAEKENDFEEIDNFFNKKKKTRKSDTSAFSNVLNESDKSVRRSVLNTSKHQDSVSIGEGQESPHRRPQFVRKKKQSFTGQEYEKALEITESTKSRLAAADSTAEEEQDLEEEEGHTFDKKKTKKDEASALSNVLNESDKSVRRSVLNTSKHLDSASIGEGQESPRRSSQFFRKKQQTLTGQEYEKAKSHLAAEAENVLEEVVEHFPKEKMKVNVSALSNVMNVSRKSVQRSTHNTSKHQDSGSLEDEPETPSRRPFFGRKKNSGSLHEFEKVLENNDTIESRLASEIENDLEKEAVEKPKEKTRKVNASVLSDMLNESQKSVQRNTSKHQDNASVDDEPESSLQRLHLGLRTHSISLQDLEVALDAIESAKSRLGAVEEDALIEEVVQHFLEEKTRKINASALSNILNESRKSVQHATRNTSKHNESGSIGDEPESTPRRRPFGRKKHSMSWQDLEKALESTESTKSHLAEEVQNNLEEEAVEDSPKEKMRKVDASAPSNALNKSQKSVERSTRNTSKHKDITSDEDEPESPRQRSLFGPKKHRTVAGQEIEKALDTVVSTKSHMSPDSPIEVEGHLEKEAVQHFPKEKTRKVGDSGLSNSQESALHIISLSSQDKSKTHSRRRFMRIKYQIGTTKTDYEKALETTEQEEDDLEEEAEEEFPKEKTRKVDTSALSNKLNESQKSVEHSIRSSSQEKSRTRTTREFLLHKQSAGTNETGYE</sequence>
<feature type="compositionally biased region" description="Acidic residues" evidence="1">
    <location>
        <begin position="419"/>
        <end position="433"/>
    </location>
</feature>
<feature type="compositionally biased region" description="Acidic residues" evidence="1">
    <location>
        <begin position="1167"/>
        <end position="1180"/>
    </location>
</feature>
<feature type="compositionally biased region" description="Basic and acidic residues" evidence="1">
    <location>
        <begin position="1028"/>
        <end position="1044"/>
    </location>
</feature>
<dbReference type="Proteomes" id="UP001233999">
    <property type="component" value="Unassembled WGS sequence"/>
</dbReference>
<accession>A0AAD7Z7T3</accession>
<organism evidence="2 3">
    <name type="scientific">Diploptera punctata</name>
    <name type="common">Pacific beetle cockroach</name>
    <dbReference type="NCBI Taxonomy" id="6984"/>
    <lineage>
        <taxon>Eukaryota</taxon>
        <taxon>Metazoa</taxon>
        <taxon>Ecdysozoa</taxon>
        <taxon>Arthropoda</taxon>
        <taxon>Hexapoda</taxon>
        <taxon>Insecta</taxon>
        <taxon>Pterygota</taxon>
        <taxon>Neoptera</taxon>
        <taxon>Polyneoptera</taxon>
        <taxon>Dictyoptera</taxon>
        <taxon>Blattodea</taxon>
        <taxon>Blaberoidea</taxon>
        <taxon>Blaberidae</taxon>
        <taxon>Diplopterinae</taxon>
        <taxon>Diploptera</taxon>
    </lineage>
</organism>
<feature type="compositionally biased region" description="Polar residues" evidence="1">
    <location>
        <begin position="1232"/>
        <end position="1241"/>
    </location>
</feature>
<feature type="region of interest" description="Disordered" evidence="1">
    <location>
        <begin position="836"/>
        <end position="862"/>
    </location>
</feature>
<feature type="compositionally biased region" description="Basic and acidic residues" evidence="1">
    <location>
        <begin position="975"/>
        <end position="992"/>
    </location>
</feature>
<feature type="compositionally biased region" description="Basic and acidic residues" evidence="1">
    <location>
        <begin position="635"/>
        <end position="648"/>
    </location>
</feature>